<proteinExistence type="predicted"/>
<evidence type="ECO:0000313" key="4">
    <source>
        <dbReference type="Proteomes" id="UP000242715"/>
    </source>
</evidence>
<dbReference type="PANTHER" id="PTHR31569:SF4">
    <property type="entry name" value="SWIM-TYPE DOMAIN-CONTAINING PROTEIN"/>
    <property type="match status" value="1"/>
</dbReference>
<reference evidence="4" key="1">
    <citation type="journal article" date="2017" name="Front. Plant Sci.">
        <title>Climate Clever Clovers: New Paradigm to Reduce the Environmental Footprint of Ruminants by Breeding Low Methanogenic Forages Utilizing Haplotype Variation.</title>
        <authorList>
            <person name="Kaur P."/>
            <person name="Appels R."/>
            <person name="Bayer P.E."/>
            <person name="Keeble-Gagnere G."/>
            <person name="Wang J."/>
            <person name="Hirakawa H."/>
            <person name="Shirasawa K."/>
            <person name="Vercoe P."/>
            <person name="Stefanova K."/>
            <person name="Durmic Z."/>
            <person name="Nichols P."/>
            <person name="Revell C."/>
            <person name="Isobe S.N."/>
            <person name="Edwards D."/>
            <person name="Erskine W."/>
        </authorList>
    </citation>
    <scope>NUCLEOTIDE SEQUENCE [LARGE SCALE GENOMIC DNA]</scope>
    <source>
        <strain evidence="4">cv. Daliak</strain>
    </source>
</reference>
<feature type="domain" description="MULE transposase" evidence="2">
    <location>
        <begin position="238"/>
        <end position="319"/>
    </location>
</feature>
<dbReference type="Proteomes" id="UP000242715">
    <property type="component" value="Unassembled WGS sequence"/>
</dbReference>
<evidence type="ECO:0000313" key="3">
    <source>
        <dbReference type="EMBL" id="GAU35842.1"/>
    </source>
</evidence>
<gene>
    <name evidence="3" type="ORF">TSUD_56510</name>
</gene>
<protein>
    <recommendedName>
        <fullName evidence="2">MULE transposase domain-containing protein</fullName>
    </recommendedName>
</protein>
<feature type="region of interest" description="Disordered" evidence="1">
    <location>
        <begin position="482"/>
        <end position="503"/>
    </location>
</feature>
<name>A0A2Z6NGQ6_TRISU</name>
<dbReference type="PANTHER" id="PTHR31569">
    <property type="entry name" value="SWIM-TYPE DOMAIN-CONTAINING PROTEIN"/>
    <property type="match status" value="1"/>
</dbReference>
<feature type="compositionally biased region" description="Basic and acidic residues" evidence="1">
    <location>
        <begin position="493"/>
        <end position="503"/>
    </location>
</feature>
<accession>A0A2Z6NGQ6</accession>
<evidence type="ECO:0000256" key="1">
    <source>
        <dbReference type="SAM" id="MobiDB-lite"/>
    </source>
</evidence>
<dbReference type="Pfam" id="PF10551">
    <property type="entry name" value="MULE"/>
    <property type="match status" value="1"/>
</dbReference>
<dbReference type="OrthoDB" id="6504931at2759"/>
<dbReference type="InterPro" id="IPR052579">
    <property type="entry name" value="Zinc_finger_SWIM"/>
</dbReference>
<evidence type="ECO:0000259" key="2">
    <source>
        <dbReference type="Pfam" id="PF10551"/>
    </source>
</evidence>
<dbReference type="AlphaFoldDB" id="A0A2Z6NGQ6"/>
<dbReference type="EMBL" id="DF973606">
    <property type="protein sequence ID" value="GAU35842.1"/>
    <property type="molecule type" value="Genomic_DNA"/>
</dbReference>
<keyword evidence="4" id="KW-1185">Reference proteome</keyword>
<organism evidence="3 4">
    <name type="scientific">Trifolium subterraneum</name>
    <name type="common">Subterranean clover</name>
    <dbReference type="NCBI Taxonomy" id="3900"/>
    <lineage>
        <taxon>Eukaryota</taxon>
        <taxon>Viridiplantae</taxon>
        <taxon>Streptophyta</taxon>
        <taxon>Embryophyta</taxon>
        <taxon>Tracheophyta</taxon>
        <taxon>Spermatophyta</taxon>
        <taxon>Magnoliopsida</taxon>
        <taxon>eudicotyledons</taxon>
        <taxon>Gunneridae</taxon>
        <taxon>Pentapetalae</taxon>
        <taxon>rosids</taxon>
        <taxon>fabids</taxon>
        <taxon>Fabales</taxon>
        <taxon>Fabaceae</taxon>
        <taxon>Papilionoideae</taxon>
        <taxon>50 kb inversion clade</taxon>
        <taxon>NPAAA clade</taxon>
        <taxon>Hologalegina</taxon>
        <taxon>IRL clade</taxon>
        <taxon>Trifolieae</taxon>
        <taxon>Trifolium</taxon>
    </lineage>
</organism>
<dbReference type="InterPro" id="IPR018289">
    <property type="entry name" value="MULE_transposase_dom"/>
</dbReference>
<sequence>MSVALAAHEFVGEFNFANPVPEVQTFRIPKPIWMPPPIDFCKLNIDVGCCSNGLVSWGLVIRNRRAEVLFAACKKSDLVALPVVVACFKGELSLASIDPFILDCKELLINLVDVSVSLIKRNCNEAAHQLAQVAKTVGSCTWVGNAPNLKVKCEVHNHGLPDQYAGHPRKARLTADENKHVEDLTKRRVAPSRIVFFWKEQNPESVVDATEIYRKRSRLQKEERGSRTVTQHLLQWLSLLEIVGTTSTDLTFAIGFAYMESKKTDNYRWALEELKGLFTKQDILPQVIVTDRELVLMNANEIVFPHTVNMLCTWHINKNVFSRCSVLVPKDMRELVKDLWKNVVFSSNEVEYQQQLNEFKQACVNSSKLVDYVKKSWMNPYKERFVAAWTNQVMHLGNRTTNSGYTLSGVPIPLDSIHSHWKKLTMEVPLEDDTEDDYELDMSHAFDAIRSRYRSLDIVGKRALKSKVFELAYPATSSLCPPPEQIKTRRGVKNKDKGIAPKSYDMYRDPSYFEHVER</sequence>